<dbReference type="Gene3D" id="3.40.50.720">
    <property type="entry name" value="NAD(P)-binding Rossmann-like Domain"/>
    <property type="match status" value="1"/>
</dbReference>
<keyword evidence="1" id="KW-0596">Phosphopantetheine</keyword>
<evidence type="ECO:0000313" key="5">
    <source>
        <dbReference type="EMBL" id="GAW27334.1"/>
    </source>
</evidence>
<dbReference type="InterPro" id="IPR013968">
    <property type="entry name" value="PKS_KR"/>
</dbReference>
<evidence type="ECO:0000313" key="6">
    <source>
        <dbReference type="Proteomes" id="UP000054516"/>
    </source>
</evidence>
<dbReference type="GO" id="GO:0044550">
    <property type="term" value="P:secondary metabolite biosynthetic process"/>
    <property type="evidence" value="ECO:0007669"/>
    <property type="project" value="TreeGrafter"/>
</dbReference>
<dbReference type="InterPro" id="IPR036736">
    <property type="entry name" value="ACP-like_sf"/>
</dbReference>
<dbReference type="OrthoDB" id="329835at2759"/>
<dbReference type="GO" id="GO:0031177">
    <property type="term" value="F:phosphopantetheine binding"/>
    <property type="evidence" value="ECO:0007669"/>
    <property type="project" value="InterPro"/>
</dbReference>
<dbReference type="SMART" id="SM00823">
    <property type="entry name" value="PKS_PP"/>
    <property type="match status" value="1"/>
</dbReference>
<feature type="domain" description="Carrier" evidence="4">
    <location>
        <begin position="196"/>
        <end position="270"/>
    </location>
</feature>
<sequence>MSHAQWTRGLRAKVDASWNLHRSLPHNMDFFILLSSLAGIYGSSGQGNYSAGCTFQDALARSRTAAGYRGSVSIDLGWMRTIGVIAENEEYRRNRRGLSDMGQVEEADLLAVLNHYCDPSGPSHDADRSQVMVGVVTPAHFRARGEGVPSMMERSLFAGFNASGSMQGDTVNTGGPKEGGAGRLLQQMSTTAERGAVVEEALKGKLARSLDVAAEDIDTRQTLAAYSADSLVAVELRSWIRKEFGVSVAVYELIGGADIKAVSWLIAERSEESKEAARDAE</sequence>
<dbReference type="STRING" id="77044.A0A1S8AB47"/>
<dbReference type="GO" id="GO:0016491">
    <property type="term" value="F:oxidoreductase activity"/>
    <property type="evidence" value="ECO:0007669"/>
    <property type="project" value="UniProtKB-KW"/>
</dbReference>
<dbReference type="PROSITE" id="PS50075">
    <property type="entry name" value="CARRIER"/>
    <property type="match status" value="1"/>
</dbReference>
<keyword evidence="6" id="KW-1185">Reference proteome</keyword>
<dbReference type="SMART" id="SM00822">
    <property type="entry name" value="PKS_KR"/>
    <property type="match status" value="1"/>
</dbReference>
<dbReference type="PANTHER" id="PTHR43775:SF29">
    <property type="entry name" value="ASPERFURANONE POLYKETIDE SYNTHASE AFOG-RELATED"/>
    <property type="match status" value="1"/>
</dbReference>
<reference evidence="5" key="1">
    <citation type="submission" date="2016-03" db="EMBL/GenBank/DDBJ databases">
        <title>Draft genome sequence of Rosellinia necatrix.</title>
        <authorList>
            <person name="Kanematsu S."/>
        </authorList>
    </citation>
    <scope>NUCLEOTIDE SEQUENCE [LARGE SCALE GENOMIC DNA]</scope>
    <source>
        <strain evidence="5">W97</strain>
    </source>
</reference>
<accession>A0A1S8AB47</accession>
<dbReference type="AlphaFoldDB" id="A0A1S8AB47"/>
<dbReference type="EMBL" id="DF977554">
    <property type="protein sequence ID" value="GAW27334.1"/>
    <property type="molecule type" value="Genomic_DNA"/>
</dbReference>
<dbReference type="InterPro" id="IPR009081">
    <property type="entry name" value="PP-bd_ACP"/>
</dbReference>
<evidence type="ECO:0000256" key="1">
    <source>
        <dbReference type="ARBA" id="ARBA00022450"/>
    </source>
</evidence>
<dbReference type="SUPFAM" id="SSF47336">
    <property type="entry name" value="ACP-like"/>
    <property type="match status" value="1"/>
</dbReference>
<gene>
    <name evidence="5" type="ORF">SAMD00023353_10900180</name>
</gene>
<protein>
    <submittedName>
        <fullName evidence="5">Putative polyketide synthase protein</fullName>
    </submittedName>
</protein>
<organism evidence="5">
    <name type="scientific">Rosellinia necatrix</name>
    <name type="common">White root-rot fungus</name>
    <dbReference type="NCBI Taxonomy" id="77044"/>
    <lineage>
        <taxon>Eukaryota</taxon>
        <taxon>Fungi</taxon>
        <taxon>Dikarya</taxon>
        <taxon>Ascomycota</taxon>
        <taxon>Pezizomycotina</taxon>
        <taxon>Sordariomycetes</taxon>
        <taxon>Xylariomycetidae</taxon>
        <taxon>Xylariales</taxon>
        <taxon>Xylariaceae</taxon>
        <taxon>Rosellinia</taxon>
    </lineage>
</organism>
<dbReference type="Pfam" id="PF08659">
    <property type="entry name" value="KR"/>
    <property type="match status" value="1"/>
</dbReference>
<dbReference type="InterPro" id="IPR020806">
    <property type="entry name" value="PKS_PP-bd"/>
</dbReference>
<proteinExistence type="predicted"/>
<dbReference type="GO" id="GO:0004312">
    <property type="term" value="F:fatty acid synthase activity"/>
    <property type="evidence" value="ECO:0007669"/>
    <property type="project" value="TreeGrafter"/>
</dbReference>
<dbReference type="PANTHER" id="PTHR43775">
    <property type="entry name" value="FATTY ACID SYNTHASE"/>
    <property type="match status" value="1"/>
</dbReference>
<dbReference type="Gene3D" id="1.10.1200.10">
    <property type="entry name" value="ACP-like"/>
    <property type="match status" value="1"/>
</dbReference>
<dbReference type="InterPro" id="IPR050091">
    <property type="entry name" value="PKS_NRPS_Biosynth_Enz"/>
</dbReference>
<dbReference type="Pfam" id="PF00550">
    <property type="entry name" value="PP-binding"/>
    <property type="match status" value="1"/>
</dbReference>
<dbReference type="InterPro" id="IPR036291">
    <property type="entry name" value="NAD(P)-bd_dom_sf"/>
</dbReference>
<evidence type="ECO:0000256" key="3">
    <source>
        <dbReference type="ARBA" id="ARBA00023002"/>
    </source>
</evidence>
<keyword evidence="3" id="KW-0560">Oxidoreductase</keyword>
<evidence type="ECO:0000259" key="4">
    <source>
        <dbReference type="PROSITE" id="PS50075"/>
    </source>
</evidence>
<evidence type="ECO:0000256" key="2">
    <source>
        <dbReference type="ARBA" id="ARBA00022553"/>
    </source>
</evidence>
<keyword evidence="2" id="KW-0597">Phosphoprotein</keyword>
<dbReference type="SUPFAM" id="SSF51735">
    <property type="entry name" value="NAD(P)-binding Rossmann-fold domains"/>
    <property type="match status" value="1"/>
</dbReference>
<dbReference type="OMA" id="NMRQAEC"/>
<name>A0A1S8AB47_ROSNE</name>
<dbReference type="Proteomes" id="UP000054516">
    <property type="component" value="Unassembled WGS sequence"/>
</dbReference>
<dbReference type="InterPro" id="IPR057326">
    <property type="entry name" value="KR_dom"/>
</dbReference>
<dbReference type="GO" id="GO:0006633">
    <property type="term" value="P:fatty acid biosynthetic process"/>
    <property type="evidence" value="ECO:0007669"/>
    <property type="project" value="TreeGrafter"/>
</dbReference>